<gene>
    <name evidence="6" type="ORF">ACFQHW_02715</name>
</gene>
<dbReference type="InterPro" id="IPR001347">
    <property type="entry name" value="SIS_dom"/>
</dbReference>
<keyword evidence="7" id="KW-1185">Reference proteome</keyword>
<dbReference type="Proteomes" id="UP001596310">
    <property type="component" value="Unassembled WGS sequence"/>
</dbReference>
<dbReference type="InterPro" id="IPR046348">
    <property type="entry name" value="SIS_dom_sf"/>
</dbReference>
<dbReference type="InterPro" id="IPR035472">
    <property type="entry name" value="RpiR-like_SIS"/>
</dbReference>
<accession>A0ABW1UN64</accession>
<evidence type="ECO:0000259" key="4">
    <source>
        <dbReference type="PROSITE" id="PS51071"/>
    </source>
</evidence>
<dbReference type="SUPFAM" id="SSF53697">
    <property type="entry name" value="SIS domain"/>
    <property type="match status" value="1"/>
</dbReference>
<dbReference type="Pfam" id="PF01380">
    <property type="entry name" value="SIS"/>
    <property type="match status" value="1"/>
</dbReference>
<dbReference type="Gene3D" id="1.10.10.10">
    <property type="entry name" value="Winged helix-like DNA-binding domain superfamily/Winged helix DNA-binding domain"/>
    <property type="match status" value="1"/>
</dbReference>
<protein>
    <submittedName>
        <fullName evidence="6">MurR/RpiR family transcriptional regulator</fullName>
    </submittedName>
</protein>
<dbReference type="RefSeq" id="WP_164511237.1">
    <property type="nucleotide sequence ID" value="NZ_JBHSSM010000008.1"/>
</dbReference>
<dbReference type="CDD" id="cd05013">
    <property type="entry name" value="SIS_RpiR"/>
    <property type="match status" value="1"/>
</dbReference>
<dbReference type="InterPro" id="IPR009057">
    <property type="entry name" value="Homeodomain-like_sf"/>
</dbReference>
<dbReference type="PANTHER" id="PTHR30514">
    <property type="entry name" value="GLUCOKINASE"/>
    <property type="match status" value="1"/>
</dbReference>
<dbReference type="PROSITE" id="PS51464">
    <property type="entry name" value="SIS"/>
    <property type="match status" value="1"/>
</dbReference>
<dbReference type="EMBL" id="JBHSSM010000008">
    <property type="protein sequence ID" value="MFC6314476.1"/>
    <property type="molecule type" value="Genomic_DNA"/>
</dbReference>
<evidence type="ECO:0000313" key="7">
    <source>
        <dbReference type="Proteomes" id="UP001596310"/>
    </source>
</evidence>
<dbReference type="PANTHER" id="PTHR30514:SF1">
    <property type="entry name" value="HTH-TYPE TRANSCRIPTIONAL REGULATOR HEXR-RELATED"/>
    <property type="match status" value="1"/>
</dbReference>
<evidence type="ECO:0000256" key="2">
    <source>
        <dbReference type="ARBA" id="ARBA00023125"/>
    </source>
</evidence>
<evidence type="ECO:0000259" key="5">
    <source>
        <dbReference type="PROSITE" id="PS51464"/>
    </source>
</evidence>
<dbReference type="Gene3D" id="3.40.50.10490">
    <property type="entry name" value="Glucose-6-phosphate isomerase like protein, domain 1"/>
    <property type="match status" value="1"/>
</dbReference>
<sequence length="244" mass="27553">MFDNIDLKQLTEAELDVYNYILKNPKAVQKMTVRTLAQASQTSTATIRRFCRKMKLNGFSELKYLIRDQLLHEQKIYPAYDINTPLTDFFTKVSRDEFEHQICQCLALVRAAKTLVYFGIGSSGSLADYGARFMSNAGGLAYSITDPFQPRYFGNYDLHDTLLIVLSVSGTTDELVVRAGNFKSHGAKVIAITNHENSPLGRLADVTVSYYMPERVTDDHINLTTQIPVVYLLETIAERFVDGE</sequence>
<comment type="caution">
    <text evidence="6">The sequence shown here is derived from an EMBL/GenBank/DDBJ whole genome shotgun (WGS) entry which is preliminary data.</text>
</comment>
<name>A0ABW1UN64_9LACO</name>
<feature type="domain" description="HTH rpiR-type" evidence="4">
    <location>
        <begin position="1"/>
        <end position="73"/>
    </location>
</feature>
<dbReference type="InterPro" id="IPR047640">
    <property type="entry name" value="RpiR-like"/>
</dbReference>
<dbReference type="SUPFAM" id="SSF46689">
    <property type="entry name" value="Homeodomain-like"/>
    <property type="match status" value="1"/>
</dbReference>
<keyword evidence="3" id="KW-0804">Transcription</keyword>
<evidence type="ECO:0000313" key="6">
    <source>
        <dbReference type="EMBL" id="MFC6314476.1"/>
    </source>
</evidence>
<dbReference type="InterPro" id="IPR036388">
    <property type="entry name" value="WH-like_DNA-bd_sf"/>
</dbReference>
<reference evidence="7" key="1">
    <citation type="journal article" date="2019" name="Int. J. Syst. Evol. Microbiol.">
        <title>The Global Catalogue of Microorganisms (GCM) 10K type strain sequencing project: providing services to taxonomists for standard genome sequencing and annotation.</title>
        <authorList>
            <consortium name="The Broad Institute Genomics Platform"/>
            <consortium name="The Broad Institute Genome Sequencing Center for Infectious Disease"/>
            <person name="Wu L."/>
            <person name="Ma J."/>
        </authorList>
    </citation>
    <scope>NUCLEOTIDE SEQUENCE [LARGE SCALE GENOMIC DNA]</scope>
    <source>
        <strain evidence="7">CCM 8897</strain>
    </source>
</reference>
<feature type="domain" description="SIS" evidence="5">
    <location>
        <begin position="105"/>
        <end position="244"/>
    </location>
</feature>
<dbReference type="Pfam" id="PF01418">
    <property type="entry name" value="HTH_6"/>
    <property type="match status" value="1"/>
</dbReference>
<dbReference type="InterPro" id="IPR000281">
    <property type="entry name" value="HTH_RpiR"/>
</dbReference>
<evidence type="ECO:0000256" key="1">
    <source>
        <dbReference type="ARBA" id="ARBA00023015"/>
    </source>
</evidence>
<keyword evidence="2" id="KW-0238">DNA-binding</keyword>
<proteinExistence type="predicted"/>
<evidence type="ECO:0000256" key="3">
    <source>
        <dbReference type="ARBA" id="ARBA00023163"/>
    </source>
</evidence>
<dbReference type="PROSITE" id="PS51071">
    <property type="entry name" value="HTH_RPIR"/>
    <property type="match status" value="1"/>
</dbReference>
<keyword evidence="1" id="KW-0805">Transcription regulation</keyword>
<organism evidence="6 7">
    <name type="scientific">Lapidilactobacillus achengensis</name>
    <dbReference type="NCBI Taxonomy" id="2486000"/>
    <lineage>
        <taxon>Bacteria</taxon>
        <taxon>Bacillati</taxon>
        <taxon>Bacillota</taxon>
        <taxon>Bacilli</taxon>
        <taxon>Lactobacillales</taxon>
        <taxon>Lactobacillaceae</taxon>
        <taxon>Lapidilactobacillus</taxon>
    </lineage>
</organism>